<reference evidence="3" key="2">
    <citation type="journal article" date="2014" name="PLoS ONE">
        <title>Genome and Transcriptome Analysis of the Fungal Pathogen Fusarium oxysporum f. sp. cubense Causing Banana Vascular Wilt Disease.</title>
        <authorList>
            <person name="Guo L."/>
            <person name="Han L."/>
            <person name="Yang L."/>
            <person name="Zeng H."/>
            <person name="Fan D."/>
            <person name="Zhu Y."/>
            <person name="Feng Y."/>
            <person name="Wang G."/>
            <person name="Peng C."/>
            <person name="Jiang X."/>
            <person name="Zhou D."/>
            <person name="Ni P."/>
            <person name="Liang C."/>
            <person name="Liu L."/>
            <person name="Wang J."/>
            <person name="Mao C."/>
            <person name="Fang X."/>
            <person name="Peng M."/>
            <person name="Huang J."/>
        </authorList>
    </citation>
    <scope>NUCLEOTIDE SEQUENCE [LARGE SCALE GENOMIC DNA]</scope>
    <source>
        <strain evidence="3">race 4</strain>
    </source>
</reference>
<feature type="compositionally biased region" description="Basic and acidic residues" evidence="1">
    <location>
        <begin position="248"/>
        <end position="257"/>
    </location>
</feature>
<feature type="compositionally biased region" description="Basic and acidic residues" evidence="1">
    <location>
        <begin position="198"/>
        <end position="216"/>
    </location>
</feature>
<feature type="region of interest" description="Disordered" evidence="1">
    <location>
        <begin position="159"/>
        <end position="377"/>
    </location>
</feature>
<evidence type="ECO:0000256" key="1">
    <source>
        <dbReference type="SAM" id="MobiDB-lite"/>
    </source>
</evidence>
<dbReference type="HOGENOM" id="CLU_733694_0_0_1"/>
<protein>
    <submittedName>
        <fullName evidence="2">Histone transcription regulator 3 like protein</fullName>
    </submittedName>
</protein>
<feature type="compositionally biased region" description="Polar residues" evidence="1">
    <location>
        <begin position="113"/>
        <end position="126"/>
    </location>
</feature>
<feature type="compositionally biased region" description="Basic and acidic residues" evidence="1">
    <location>
        <begin position="360"/>
        <end position="377"/>
    </location>
</feature>
<feature type="compositionally biased region" description="Acidic residues" evidence="1">
    <location>
        <begin position="266"/>
        <end position="283"/>
    </location>
</feature>
<dbReference type="STRING" id="1229665.N1RJX3"/>
<keyword evidence="3" id="KW-1185">Reference proteome</keyword>
<dbReference type="AlphaFoldDB" id="N1RJX3"/>
<dbReference type="EMBL" id="KB726989">
    <property type="protein sequence ID" value="EMT65806.1"/>
    <property type="molecule type" value="Genomic_DNA"/>
</dbReference>
<gene>
    <name evidence="2" type="ORF">FOC4_g10007917</name>
</gene>
<evidence type="ECO:0000313" key="3">
    <source>
        <dbReference type="Proteomes" id="UP000016929"/>
    </source>
</evidence>
<feature type="region of interest" description="Disordered" evidence="1">
    <location>
        <begin position="113"/>
        <end position="146"/>
    </location>
</feature>
<proteinExistence type="predicted"/>
<accession>N1RJX3</accession>
<evidence type="ECO:0000313" key="2">
    <source>
        <dbReference type="EMBL" id="EMT65806.1"/>
    </source>
</evidence>
<name>N1RJX3_FUSC4</name>
<feature type="compositionally biased region" description="Low complexity" evidence="1">
    <location>
        <begin position="168"/>
        <end position="177"/>
    </location>
</feature>
<sequence>MFLSLSSEEFEVIGERIADWAASDGADIPLFNCMKETIELKKLNANLMKVAPIDDLLNDCYSRIYSEIAKTLPGPDPSKVVEERHHAKEVAAQLEAAQAEAKATSSLANILNAPNGQESITGTATPMETEKHEAAPRARKLGVRRPDVLRKAEQAVVRALEAPKSSKSRVGSVSSGKRGSHTPIQHASDAGSDEEADAQIRREAGHDVDVDMKDAGDEHEEEHEEDHEDHEEEHDEDHEDGVDDDNGEEHAEDKAESEPGSIHDSADDESDLSDVPEDYDEEVPPGLIFPNLRQHTDESSGEDADSESEGDDEAEESDGEEEAEEEEEHDESREDGEETLGNEDTELADGEEEEDEVDGDERRENWDADDSVRAEAW</sequence>
<organism evidence="2 3">
    <name type="scientific">Fusarium oxysporum f. sp. cubense (strain race 4)</name>
    <name type="common">Panama disease fungus</name>
    <dbReference type="NCBI Taxonomy" id="2502994"/>
    <lineage>
        <taxon>Eukaryota</taxon>
        <taxon>Fungi</taxon>
        <taxon>Dikarya</taxon>
        <taxon>Ascomycota</taxon>
        <taxon>Pezizomycotina</taxon>
        <taxon>Sordariomycetes</taxon>
        <taxon>Hypocreomycetidae</taxon>
        <taxon>Hypocreales</taxon>
        <taxon>Nectriaceae</taxon>
        <taxon>Fusarium</taxon>
        <taxon>Fusarium oxysporum species complex</taxon>
    </lineage>
</organism>
<reference evidence="3" key="1">
    <citation type="submission" date="2012-09" db="EMBL/GenBank/DDBJ databases">
        <title>Genome sequencing and comparative transcriptomics of race 1 and race 4 of banana pathogen: Fusarium oxysporum f. sp. cubense.</title>
        <authorList>
            <person name="Fang X."/>
            <person name="Huang J."/>
        </authorList>
    </citation>
    <scope>NUCLEOTIDE SEQUENCE [LARGE SCALE GENOMIC DNA]</scope>
    <source>
        <strain evidence="3">race 4</strain>
    </source>
</reference>
<dbReference type="Proteomes" id="UP000016929">
    <property type="component" value="Unassembled WGS sequence"/>
</dbReference>
<feature type="compositionally biased region" description="Acidic residues" evidence="1">
    <location>
        <begin position="217"/>
        <end position="247"/>
    </location>
</feature>
<feature type="compositionally biased region" description="Acidic residues" evidence="1">
    <location>
        <begin position="299"/>
        <end position="359"/>
    </location>
</feature>
<dbReference type="OrthoDB" id="77564at2759"/>